<protein>
    <submittedName>
        <fullName evidence="2">Uncharacterized protein</fullName>
    </submittedName>
</protein>
<sequence length="253" mass="27507">MKSSGGAGSVSTASLVASTSAVGDAIVTVVEKRPSSSAKAGLRKCLRKATAEQPADAFGSTGVVRAHESGRQVSCLGKDLCQTSLFFTSYFFSSITFVYLQGLHFVSAPINRVHDAGRLVRSQHEKILALLVANKELKASIGQELAAAAEQRAKGLEVKIERMRTELESLRTELKAEGPKTVAAYKASLGFESGLEKNGRVSYEFGYRVTFEQLRGKHLDIMIELDPFVECPEYANIEMHLDQLFDDGTPTEK</sequence>
<gene>
    <name evidence="2" type="ORF">B296_00022884</name>
</gene>
<name>A0A427AXK3_ENSVE</name>
<dbReference type="AlphaFoldDB" id="A0A427AXK3"/>
<keyword evidence="1" id="KW-0175">Coiled coil</keyword>
<evidence type="ECO:0000313" key="2">
    <source>
        <dbReference type="EMBL" id="RRT80989.1"/>
    </source>
</evidence>
<dbReference type="EMBL" id="AMZH03001018">
    <property type="protein sequence ID" value="RRT80989.1"/>
    <property type="molecule type" value="Genomic_DNA"/>
</dbReference>
<reference evidence="2 3" key="1">
    <citation type="journal article" date="2014" name="Agronomy (Basel)">
        <title>A Draft Genome Sequence for Ensete ventricosum, the Drought-Tolerant Tree Against Hunger.</title>
        <authorList>
            <person name="Harrison J."/>
            <person name="Moore K.A."/>
            <person name="Paszkiewicz K."/>
            <person name="Jones T."/>
            <person name="Grant M."/>
            <person name="Ambacheew D."/>
            <person name="Muzemil S."/>
            <person name="Studholme D.J."/>
        </authorList>
    </citation>
    <scope>NUCLEOTIDE SEQUENCE [LARGE SCALE GENOMIC DNA]</scope>
</reference>
<evidence type="ECO:0000313" key="3">
    <source>
        <dbReference type="Proteomes" id="UP000287651"/>
    </source>
</evidence>
<dbReference type="Proteomes" id="UP000287651">
    <property type="component" value="Unassembled WGS sequence"/>
</dbReference>
<feature type="coiled-coil region" evidence="1">
    <location>
        <begin position="146"/>
        <end position="173"/>
    </location>
</feature>
<organism evidence="2 3">
    <name type="scientific">Ensete ventricosum</name>
    <name type="common">Abyssinian banana</name>
    <name type="synonym">Musa ensete</name>
    <dbReference type="NCBI Taxonomy" id="4639"/>
    <lineage>
        <taxon>Eukaryota</taxon>
        <taxon>Viridiplantae</taxon>
        <taxon>Streptophyta</taxon>
        <taxon>Embryophyta</taxon>
        <taxon>Tracheophyta</taxon>
        <taxon>Spermatophyta</taxon>
        <taxon>Magnoliopsida</taxon>
        <taxon>Liliopsida</taxon>
        <taxon>Zingiberales</taxon>
        <taxon>Musaceae</taxon>
        <taxon>Ensete</taxon>
    </lineage>
</organism>
<evidence type="ECO:0000256" key="1">
    <source>
        <dbReference type="SAM" id="Coils"/>
    </source>
</evidence>
<accession>A0A427AXK3</accession>
<comment type="caution">
    <text evidence="2">The sequence shown here is derived from an EMBL/GenBank/DDBJ whole genome shotgun (WGS) entry which is preliminary data.</text>
</comment>
<proteinExistence type="predicted"/>